<evidence type="ECO:0000256" key="4">
    <source>
        <dbReference type="ARBA" id="ARBA00023015"/>
    </source>
</evidence>
<name>A0A916T9W8_9HYPH</name>
<evidence type="ECO:0000313" key="11">
    <source>
        <dbReference type="EMBL" id="GGB34676.1"/>
    </source>
</evidence>
<evidence type="ECO:0000256" key="5">
    <source>
        <dbReference type="ARBA" id="ARBA00023125"/>
    </source>
</evidence>
<evidence type="ECO:0000256" key="6">
    <source>
        <dbReference type="ARBA" id="ARBA00023159"/>
    </source>
</evidence>
<keyword evidence="2" id="KW-0067">ATP-binding</keyword>
<keyword evidence="12" id="KW-1185">Reference proteome</keyword>
<dbReference type="InterPro" id="IPR058031">
    <property type="entry name" value="AAA_lid_NorR"/>
</dbReference>
<dbReference type="RefSeq" id="WP_150493816.1">
    <property type="nucleotide sequence ID" value="NZ_BMFA01000001.1"/>
</dbReference>
<feature type="domain" description="Response regulatory" evidence="10">
    <location>
        <begin position="2"/>
        <end position="114"/>
    </location>
</feature>
<dbReference type="PROSITE" id="PS00688">
    <property type="entry name" value="SIGMA54_INTERACT_3"/>
    <property type="match status" value="1"/>
</dbReference>
<dbReference type="InterPro" id="IPR027417">
    <property type="entry name" value="P-loop_NTPase"/>
</dbReference>
<dbReference type="InterPro" id="IPR002197">
    <property type="entry name" value="HTH_Fis"/>
</dbReference>
<reference evidence="11" key="1">
    <citation type="journal article" date="2014" name="Int. J. Syst. Evol. Microbiol.">
        <title>Complete genome sequence of Corynebacterium casei LMG S-19264T (=DSM 44701T), isolated from a smear-ripened cheese.</title>
        <authorList>
            <consortium name="US DOE Joint Genome Institute (JGI-PGF)"/>
            <person name="Walter F."/>
            <person name="Albersmeier A."/>
            <person name="Kalinowski J."/>
            <person name="Ruckert C."/>
        </authorList>
    </citation>
    <scope>NUCLEOTIDE SEQUENCE</scope>
    <source>
        <strain evidence="11">CGMCC 1.12426</strain>
    </source>
</reference>
<dbReference type="AlphaFoldDB" id="A0A916T9W8"/>
<dbReference type="Pfam" id="PF25601">
    <property type="entry name" value="AAA_lid_14"/>
    <property type="match status" value="1"/>
</dbReference>
<dbReference type="GO" id="GO:0043565">
    <property type="term" value="F:sequence-specific DNA binding"/>
    <property type="evidence" value="ECO:0007669"/>
    <property type="project" value="InterPro"/>
</dbReference>
<dbReference type="SMART" id="SM00448">
    <property type="entry name" value="REC"/>
    <property type="match status" value="1"/>
</dbReference>
<keyword evidence="3" id="KW-0902">Two-component regulatory system</keyword>
<dbReference type="PROSITE" id="PS50045">
    <property type="entry name" value="SIGMA54_INTERACT_4"/>
    <property type="match status" value="1"/>
</dbReference>
<dbReference type="PROSITE" id="PS50110">
    <property type="entry name" value="RESPONSE_REGULATORY"/>
    <property type="match status" value="1"/>
</dbReference>
<dbReference type="Gene3D" id="3.40.50.2300">
    <property type="match status" value="1"/>
</dbReference>
<evidence type="ECO:0000259" key="10">
    <source>
        <dbReference type="PROSITE" id="PS50110"/>
    </source>
</evidence>
<dbReference type="SUPFAM" id="SSF46689">
    <property type="entry name" value="Homeodomain-like"/>
    <property type="match status" value="1"/>
</dbReference>
<dbReference type="GO" id="GO:0005524">
    <property type="term" value="F:ATP binding"/>
    <property type="evidence" value="ECO:0007669"/>
    <property type="project" value="UniProtKB-KW"/>
</dbReference>
<dbReference type="Pfam" id="PF00158">
    <property type="entry name" value="Sigma54_activat"/>
    <property type="match status" value="1"/>
</dbReference>
<protein>
    <submittedName>
        <fullName evidence="11">Sigma-54-dependent Fis family transcriptional regulator</fullName>
    </submittedName>
</protein>
<dbReference type="Gene3D" id="1.10.8.60">
    <property type="match status" value="1"/>
</dbReference>
<keyword evidence="7" id="KW-0804">Transcription</keyword>
<dbReference type="InterPro" id="IPR002078">
    <property type="entry name" value="Sigma_54_int"/>
</dbReference>
<dbReference type="InterPro" id="IPR009057">
    <property type="entry name" value="Homeodomain-like_sf"/>
</dbReference>
<evidence type="ECO:0000313" key="12">
    <source>
        <dbReference type="Proteomes" id="UP000605148"/>
    </source>
</evidence>
<evidence type="ECO:0000259" key="9">
    <source>
        <dbReference type="PROSITE" id="PS50045"/>
    </source>
</evidence>
<proteinExistence type="predicted"/>
<feature type="domain" description="Sigma-54 factor interaction" evidence="9">
    <location>
        <begin position="120"/>
        <end position="349"/>
    </location>
</feature>
<dbReference type="GO" id="GO:0000160">
    <property type="term" value="P:phosphorelay signal transduction system"/>
    <property type="evidence" value="ECO:0007669"/>
    <property type="project" value="UniProtKB-KW"/>
</dbReference>
<dbReference type="SUPFAM" id="SSF52540">
    <property type="entry name" value="P-loop containing nucleoside triphosphate hydrolases"/>
    <property type="match status" value="1"/>
</dbReference>
<dbReference type="InterPro" id="IPR011006">
    <property type="entry name" value="CheY-like_superfamily"/>
</dbReference>
<organism evidence="11 12">
    <name type="scientific">Roseibium aquae</name>
    <dbReference type="NCBI Taxonomy" id="1323746"/>
    <lineage>
        <taxon>Bacteria</taxon>
        <taxon>Pseudomonadati</taxon>
        <taxon>Pseudomonadota</taxon>
        <taxon>Alphaproteobacteria</taxon>
        <taxon>Hyphomicrobiales</taxon>
        <taxon>Stappiaceae</taxon>
        <taxon>Roseibium</taxon>
    </lineage>
</organism>
<keyword evidence="6" id="KW-0010">Activator</keyword>
<dbReference type="PROSITE" id="PS00675">
    <property type="entry name" value="SIGMA54_INTERACT_1"/>
    <property type="match status" value="1"/>
</dbReference>
<comment type="caution">
    <text evidence="11">The sequence shown here is derived from an EMBL/GenBank/DDBJ whole genome shotgun (WGS) entry which is preliminary data.</text>
</comment>
<reference evidence="11" key="2">
    <citation type="submission" date="2020-09" db="EMBL/GenBank/DDBJ databases">
        <authorList>
            <person name="Sun Q."/>
            <person name="Zhou Y."/>
        </authorList>
    </citation>
    <scope>NUCLEOTIDE SEQUENCE</scope>
    <source>
        <strain evidence="11">CGMCC 1.12426</strain>
    </source>
</reference>
<dbReference type="InterPro" id="IPR003593">
    <property type="entry name" value="AAA+_ATPase"/>
</dbReference>
<dbReference type="FunFam" id="3.40.50.300:FF:000006">
    <property type="entry name" value="DNA-binding transcriptional regulator NtrC"/>
    <property type="match status" value="1"/>
</dbReference>
<dbReference type="Proteomes" id="UP000605148">
    <property type="component" value="Unassembled WGS sequence"/>
</dbReference>
<dbReference type="InterPro" id="IPR025662">
    <property type="entry name" value="Sigma_54_int_dom_ATP-bd_1"/>
</dbReference>
<dbReference type="GO" id="GO:0006355">
    <property type="term" value="P:regulation of DNA-templated transcription"/>
    <property type="evidence" value="ECO:0007669"/>
    <property type="project" value="InterPro"/>
</dbReference>
<dbReference type="InterPro" id="IPR001789">
    <property type="entry name" value="Sig_transdc_resp-reg_receiver"/>
</dbReference>
<dbReference type="InterPro" id="IPR025944">
    <property type="entry name" value="Sigma_54_int_dom_CS"/>
</dbReference>
<evidence type="ECO:0000256" key="7">
    <source>
        <dbReference type="ARBA" id="ARBA00023163"/>
    </source>
</evidence>
<dbReference type="InterPro" id="IPR025943">
    <property type="entry name" value="Sigma_54_int_dom_ATP-bd_2"/>
</dbReference>
<dbReference type="CDD" id="cd00009">
    <property type="entry name" value="AAA"/>
    <property type="match status" value="1"/>
</dbReference>
<evidence type="ECO:0000256" key="2">
    <source>
        <dbReference type="ARBA" id="ARBA00022840"/>
    </source>
</evidence>
<dbReference type="SMART" id="SM00382">
    <property type="entry name" value="AAA"/>
    <property type="match status" value="1"/>
</dbReference>
<sequence length="452" mass="48592">MRLLIIGSLGGQLSAASKIAMQRGAKVTHADAIDGALQILRSGRGADLLMVDVSLDIAGLQAKLQAERVHVPIVACGVENDAKAAVSAIRAGAKEYIPLPPDPELIAAVLSAVAQERGDLIYRDDAMAAVVKLAEQIAPSDASVLITGESGTGKEVIARHVHRCSNRASKPFISINCAAIPEHLLESELFGHEKGAFTGAVARRIGKFEEANGGTLLLDEISEMDVRLQAKLLRAIQERVIDRVGGSRPVPVDIRILATSNRDLAESVRQGQFREDLLFRLNVVNLKLPPLRERPADILELARFFIAHYSAANGVPERPLAADARHGLMTNPWPGNVRELENTMHRAVLLAMGDEIGIEAIRMPDGSPILVDRGPAMRAAQAAEAVTRSFVGRTVADVERDLILETLDHCLGNRTHAAKILGISIRTLRNKLNQYTDEGVAVPAPGEIRGVS</sequence>
<dbReference type="Gene3D" id="3.40.50.300">
    <property type="entry name" value="P-loop containing nucleotide triphosphate hydrolases"/>
    <property type="match status" value="1"/>
</dbReference>
<keyword evidence="8" id="KW-0597">Phosphoprotein</keyword>
<keyword evidence="1" id="KW-0547">Nucleotide-binding</keyword>
<dbReference type="PANTHER" id="PTHR32071">
    <property type="entry name" value="TRANSCRIPTIONAL REGULATORY PROTEIN"/>
    <property type="match status" value="1"/>
</dbReference>
<dbReference type="PANTHER" id="PTHR32071:SF21">
    <property type="entry name" value="TRANSCRIPTIONAL REGULATORY PROTEIN FLGR"/>
    <property type="match status" value="1"/>
</dbReference>
<dbReference type="EMBL" id="BMFA01000001">
    <property type="protein sequence ID" value="GGB34676.1"/>
    <property type="molecule type" value="Genomic_DNA"/>
</dbReference>
<evidence type="ECO:0000256" key="8">
    <source>
        <dbReference type="PROSITE-ProRule" id="PRU00169"/>
    </source>
</evidence>
<dbReference type="Pfam" id="PF02954">
    <property type="entry name" value="HTH_8"/>
    <property type="match status" value="1"/>
</dbReference>
<evidence type="ECO:0000256" key="3">
    <source>
        <dbReference type="ARBA" id="ARBA00023012"/>
    </source>
</evidence>
<accession>A0A916T9W8</accession>
<keyword evidence="5" id="KW-0238">DNA-binding</keyword>
<dbReference type="Gene3D" id="1.10.10.60">
    <property type="entry name" value="Homeodomain-like"/>
    <property type="match status" value="1"/>
</dbReference>
<keyword evidence="4" id="KW-0805">Transcription regulation</keyword>
<dbReference type="SUPFAM" id="SSF52172">
    <property type="entry name" value="CheY-like"/>
    <property type="match status" value="1"/>
</dbReference>
<dbReference type="OrthoDB" id="9805953at2"/>
<feature type="modified residue" description="4-aspartylphosphate" evidence="8">
    <location>
        <position position="52"/>
    </location>
</feature>
<gene>
    <name evidence="11" type="ORF">GCM10011316_03450</name>
</gene>
<evidence type="ECO:0000256" key="1">
    <source>
        <dbReference type="ARBA" id="ARBA00022741"/>
    </source>
</evidence>
<dbReference type="PROSITE" id="PS00676">
    <property type="entry name" value="SIGMA54_INTERACT_2"/>
    <property type="match status" value="1"/>
</dbReference>
<dbReference type="PRINTS" id="PR01590">
    <property type="entry name" value="HTHFIS"/>
</dbReference>